<evidence type="ECO:0000256" key="1">
    <source>
        <dbReference type="PROSITE-ProRule" id="PRU00464"/>
    </source>
</evidence>
<dbReference type="GO" id="GO:0008168">
    <property type="term" value="F:methyltransferase activity"/>
    <property type="evidence" value="ECO:0007669"/>
    <property type="project" value="UniProtKB-KW"/>
</dbReference>
<dbReference type="PIRSF" id="PIRSF000714">
    <property type="entry name" value="HIT"/>
    <property type="match status" value="1"/>
</dbReference>
<dbReference type="GO" id="GO:0032259">
    <property type="term" value="P:methylation"/>
    <property type="evidence" value="ECO:0007669"/>
    <property type="project" value="UniProtKB-KW"/>
</dbReference>
<protein>
    <submittedName>
        <fullName evidence="3">HIT family protein</fullName>
        <ecNumber evidence="3">2.1.1.-</ecNumber>
    </submittedName>
</protein>
<dbReference type="PROSITE" id="PS51084">
    <property type="entry name" value="HIT_2"/>
    <property type="match status" value="1"/>
</dbReference>
<dbReference type="Pfam" id="PF01230">
    <property type="entry name" value="HIT"/>
    <property type="match status" value="1"/>
</dbReference>
<dbReference type="InterPro" id="IPR052908">
    <property type="entry name" value="AP-4-A_phosphorylase"/>
</dbReference>
<dbReference type="InterPro" id="IPR036265">
    <property type="entry name" value="HIT-like_sf"/>
</dbReference>
<evidence type="ECO:0000259" key="2">
    <source>
        <dbReference type="PROSITE" id="PS51084"/>
    </source>
</evidence>
<feature type="domain" description="HIT" evidence="2">
    <location>
        <begin position="3"/>
        <end position="104"/>
    </location>
</feature>
<sequence length="138" mass="15715">MPTQCPLCQQDGGKIVWRNDLARVVLADEPDYPGFCRVILNRHAAEMTDLSVAERTELMNIVWAVESIQRSVLNPAKINLASLGNMVPHVHWHIIPRWRDDLHFPAPIWASANPDRQVYTPAAALLEQLQHQLEQLKP</sequence>
<dbReference type="KEGG" id="cmav:ABHF33_13615"/>
<dbReference type="PANTHER" id="PTHR42997:SF1">
    <property type="entry name" value="AP-4-A PHOSPHORYLASE"/>
    <property type="match status" value="1"/>
</dbReference>
<feature type="short sequence motif" description="Histidine triad motif" evidence="1">
    <location>
        <begin position="89"/>
        <end position="93"/>
    </location>
</feature>
<dbReference type="EC" id="2.1.1.-" evidence="3"/>
<dbReference type="PANTHER" id="PTHR42997">
    <property type="entry name" value="HIT FAMILY HYDROLASE"/>
    <property type="match status" value="1"/>
</dbReference>
<dbReference type="EMBL" id="CP157355">
    <property type="protein sequence ID" value="XBM00087.1"/>
    <property type="molecule type" value="Genomic_DNA"/>
</dbReference>
<dbReference type="RefSeq" id="WP_348944453.1">
    <property type="nucleotide sequence ID" value="NZ_CP157355.1"/>
</dbReference>
<name>A0AAU7F7L1_9NEIS</name>
<evidence type="ECO:0000313" key="3">
    <source>
        <dbReference type="EMBL" id="XBM00087.1"/>
    </source>
</evidence>
<reference evidence="3" key="1">
    <citation type="submission" date="2024-05" db="EMBL/GenBank/DDBJ databases">
        <authorList>
            <person name="Yang L."/>
            <person name="Pan L."/>
        </authorList>
    </citation>
    <scope>NUCLEOTIDE SEQUENCE</scope>
    <source>
        <strain evidence="3">FCG-7</strain>
    </source>
</reference>
<gene>
    <name evidence="3" type="ORF">ABHF33_13615</name>
</gene>
<dbReference type="AlphaFoldDB" id="A0AAU7F7L1"/>
<dbReference type="InterPro" id="IPR011146">
    <property type="entry name" value="HIT-like"/>
</dbReference>
<dbReference type="SUPFAM" id="SSF54197">
    <property type="entry name" value="HIT-like"/>
    <property type="match status" value="1"/>
</dbReference>
<accession>A0AAU7F7L1</accession>
<dbReference type="InterPro" id="IPR026026">
    <property type="entry name" value="HIT_Hint"/>
</dbReference>
<dbReference type="Gene3D" id="3.30.428.10">
    <property type="entry name" value="HIT-like"/>
    <property type="match status" value="1"/>
</dbReference>
<keyword evidence="3" id="KW-0489">Methyltransferase</keyword>
<organism evidence="3">
    <name type="scientific">Chitinibacter mangrovi</name>
    <dbReference type="NCBI Taxonomy" id="3153927"/>
    <lineage>
        <taxon>Bacteria</taxon>
        <taxon>Pseudomonadati</taxon>
        <taxon>Pseudomonadota</taxon>
        <taxon>Betaproteobacteria</taxon>
        <taxon>Neisseriales</taxon>
        <taxon>Chitinibacteraceae</taxon>
        <taxon>Chitinibacter</taxon>
    </lineage>
</organism>
<proteinExistence type="predicted"/>
<keyword evidence="3" id="KW-0808">Transferase</keyword>